<dbReference type="AlphaFoldDB" id="A0A0C2YB87"/>
<evidence type="ECO:0000313" key="1">
    <source>
        <dbReference type="EMBL" id="KIM47078.1"/>
    </source>
</evidence>
<name>A0A0C2YB87_HEBCY</name>
<proteinExistence type="predicted"/>
<gene>
    <name evidence="1" type="ORF">M413DRAFT_440612</name>
</gene>
<dbReference type="Proteomes" id="UP000053424">
    <property type="component" value="Unassembled WGS sequence"/>
</dbReference>
<evidence type="ECO:0000313" key="2">
    <source>
        <dbReference type="Proteomes" id="UP000053424"/>
    </source>
</evidence>
<sequence>MASFPNTAHQTLTNDKNGNIFEGAFACRTDLKTDACMSLPGGMVAFPSHLSCHLTIHSSMLSRSKDSLTVTAHHPSSISPAGSLCNCSIPAATFLRCFLTDALSGLYCCSKDWIGLTEGHVPSLPSAEH</sequence>
<reference evidence="1 2" key="1">
    <citation type="submission" date="2014-04" db="EMBL/GenBank/DDBJ databases">
        <authorList>
            <consortium name="DOE Joint Genome Institute"/>
            <person name="Kuo A."/>
            <person name="Gay G."/>
            <person name="Dore J."/>
            <person name="Kohler A."/>
            <person name="Nagy L.G."/>
            <person name="Floudas D."/>
            <person name="Copeland A."/>
            <person name="Barry K.W."/>
            <person name="Cichocki N."/>
            <person name="Veneault-Fourrey C."/>
            <person name="LaButti K."/>
            <person name="Lindquist E.A."/>
            <person name="Lipzen A."/>
            <person name="Lundell T."/>
            <person name="Morin E."/>
            <person name="Murat C."/>
            <person name="Sun H."/>
            <person name="Tunlid A."/>
            <person name="Henrissat B."/>
            <person name="Grigoriev I.V."/>
            <person name="Hibbett D.S."/>
            <person name="Martin F."/>
            <person name="Nordberg H.P."/>
            <person name="Cantor M.N."/>
            <person name="Hua S.X."/>
        </authorList>
    </citation>
    <scope>NUCLEOTIDE SEQUENCE [LARGE SCALE GENOMIC DNA]</scope>
    <source>
        <strain evidence="2">h7</strain>
    </source>
</reference>
<keyword evidence="2" id="KW-1185">Reference proteome</keyword>
<dbReference type="HOGENOM" id="CLU_1949071_0_0_1"/>
<dbReference type="EMBL" id="KN831770">
    <property type="protein sequence ID" value="KIM47078.1"/>
    <property type="molecule type" value="Genomic_DNA"/>
</dbReference>
<reference evidence="2" key="2">
    <citation type="submission" date="2015-01" db="EMBL/GenBank/DDBJ databases">
        <title>Evolutionary Origins and Diversification of the Mycorrhizal Mutualists.</title>
        <authorList>
            <consortium name="DOE Joint Genome Institute"/>
            <consortium name="Mycorrhizal Genomics Consortium"/>
            <person name="Kohler A."/>
            <person name="Kuo A."/>
            <person name="Nagy L.G."/>
            <person name="Floudas D."/>
            <person name="Copeland A."/>
            <person name="Barry K.W."/>
            <person name="Cichocki N."/>
            <person name="Veneault-Fourrey C."/>
            <person name="LaButti K."/>
            <person name="Lindquist E.A."/>
            <person name="Lipzen A."/>
            <person name="Lundell T."/>
            <person name="Morin E."/>
            <person name="Murat C."/>
            <person name="Riley R."/>
            <person name="Ohm R."/>
            <person name="Sun H."/>
            <person name="Tunlid A."/>
            <person name="Henrissat B."/>
            <person name="Grigoriev I.V."/>
            <person name="Hibbett D.S."/>
            <person name="Martin F."/>
        </authorList>
    </citation>
    <scope>NUCLEOTIDE SEQUENCE [LARGE SCALE GENOMIC DNA]</scope>
    <source>
        <strain evidence="2">h7</strain>
    </source>
</reference>
<organism evidence="1 2">
    <name type="scientific">Hebeloma cylindrosporum</name>
    <dbReference type="NCBI Taxonomy" id="76867"/>
    <lineage>
        <taxon>Eukaryota</taxon>
        <taxon>Fungi</taxon>
        <taxon>Dikarya</taxon>
        <taxon>Basidiomycota</taxon>
        <taxon>Agaricomycotina</taxon>
        <taxon>Agaricomycetes</taxon>
        <taxon>Agaricomycetidae</taxon>
        <taxon>Agaricales</taxon>
        <taxon>Agaricineae</taxon>
        <taxon>Hymenogastraceae</taxon>
        <taxon>Hebeloma</taxon>
    </lineage>
</organism>
<protein>
    <submittedName>
        <fullName evidence="1">Uncharacterized protein</fullName>
    </submittedName>
</protein>
<accession>A0A0C2YB87</accession>